<dbReference type="CDD" id="cd06223">
    <property type="entry name" value="PRTases_typeI"/>
    <property type="match status" value="1"/>
</dbReference>
<dbReference type="InterPro" id="IPR029099">
    <property type="entry name" value="Pribosyltran_N"/>
</dbReference>
<sequence length="289" mass="32133">MRNNYTNTRTMLLNLDKTFKPFSGTELPFESFIFSGGEPHIKIRPDVDTNQPITVTHRLNSFNDVGLLLVAVDALRRMHVDKINLFIPYFPAARQDRVMVKGEPLTVKVYAELINALQLSKVTVFDAHSEVTPALLNNCEAVSNHRFIQQVLKITGNDCLLISPDGGALKKIYKVSEYLGGIQVVECSKSRDVTTGKLKGFKVYADDLQGKDCLIVDDICDGGGTFIGLAEELKKKNCGAIYLAVSHGIFSQGFEKFSPAFKRIFTTDSFQNIENEYVTQLKIADGLLS</sequence>
<keyword evidence="5" id="KW-0808">Transferase</keyword>
<dbReference type="GO" id="GO:0000287">
    <property type="term" value="F:magnesium ion binding"/>
    <property type="evidence" value="ECO:0007669"/>
    <property type="project" value="InterPro"/>
</dbReference>
<protein>
    <submittedName>
        <fullName evidence="5">Phosphoribosylpyrophosphate synthetase</fullName>
        <ecNumber evidence="5">2.7.6.1</ecNumber>
    </submittedName>
</protein>
<dbReference type="InterPro" id="IPR005946">
    <property type="entry name" value="Rib-P_diPkinase"/>
</dbReference>
<dbReference type="AlphaFoldDB" id="A0A6N4STI4"/>
<dbReference type="KEGG" id="chu:CHU_2422"/>
<dbReference type="Pfam" id="PF13793">
    <property type="entry name" value="Pribosyltran_N"/>
    <property type="match status" value="1"/>
</dbReference>
<name>A0A6N4STI4_CYTH3</name>
<evidence type="ECO:0000313" key="5">
    <source>
        <dbReference type="EMBL" id="ABG59678.1"/>
    </source>
</evidence>
<comment type="similarity">
    <text evidence="2">Belongs to the ribose-phosphate pyrophosphokinase family.</text>
</comment>
<dbReference type="Gene3D" id="3.40.50.2020">
    <property type="match status" value="2"/>
</dbReference>
<dbReference type="EC" id="2.7.6.1" evidence="5"/>
<keyword evidence="1 2" id="KW-0545">Nucleotide biosynthesis</keyword>
<evidence type="ECO:0000256" key="1">
    <source>
        <dbReference type="ARBA" id="ARBA00022727"/>
    </source>
</evidence>
<dbReference type="InterPro" id="IPR000836">
    <property type="entry name" value="PRTase_dom"/>
</dbReference>
<dbReference type="PANTHER" id="PTHR10210:SF41">
    <property type="entry name" value="RIBOSE-PHOSPHATE PYROPHOSPHOKINASE 1, CHLOROPLASTIC"/>
    <property type="match status" value="1"/>
</dbReference>
<evidence type="ECO:0000256" key="2">
    <source>
        <dbReference type="RuleBase" id="RU004324"/>
    </source>
</evidence>
<dbReference type="NCBIfam" id="TIGR01251">
    <property type="entry name" value="ribP_PPkin"/>
    <property type="match status" value="1"/>
</dbReference>
<reference evidence="5 6" key="1">
    <citation type="journal article" date="2007" name="Appl. Environ. Microbiol.">
        <title>Genome sequence of the cellulolytic gliding bacterium Cytophaga hutchinsonii.</title>
        <authorList>
            <person name="Xie G."/>
            <person name="Bruce D.C."/>
            <person name="Challacombe J.F."/>
            <person name="Chertkov O."/>
            <person name="Detter J.C."/>
            <person name="Gilna P."/>
            <person name="Han C.S."/>
            <person name="Lucas S."/>
            <person name="Misra M."/>
            <person name="Myers G.L."/>
            <person name="Richardson P."/>
            <person name="Tapia R."/>
            <person name="Thayer N."/>
            <person name="Thompson L.S."/>
            <person name="Brettin T.S."/>
            <person name="Henrissat B."/>
            <person name="Wilson D.B."/>
            <person name="McBride M.J."/>
        </authorList>
    </citation>
    <scope>NUCLEOTIDE SEQUENCE [LARGE SCALE GENOMIC DNA]</scope>
    <source>
        <strain evidence="6">ATCC 33406 / DSM 1761 / CIP 103989 / NBRC 15051 / NCIMB 9469 / D465</strain>
    </source>
</reference>
<evidence type="ECO:0000259" key="4">
    <source>
        <dbReference type="Pfam" id="PF13793"/>
    </source>
</evidence>
<dbReference type="GO" id="GO:0005737">
    <property type="term" value="C:cytoplasm"/>
    <property type="evidence" value="ECO:0007669"/>
    <property type="project" value="TreeGrafter"/>
</dbReference>
<dbReference type="EMBL" id="CP000383">
    <property type="protein sequence ID" value="ABG59678.1"/>
    <property type="molecule type" value="Genomic_DNA"/>
</dbReference>
<feature type="domain" description="Ribose-phosphate pyrophosphokinase N-terminal" evidence="4">
    <location>
        <begin position="33"/>
        <end position="116"/>
    </location>
</feature>
<dbReference type="Pfam" id="PF00156">
    <property type="entry name" value="Pribosyltran"/>
    <property type="match status" value="1"/>
</dbReference>
<evidence type="ECO:0000313" key="6">
    <source>
        <dbReference type="Proteomes" id="UP000001822"/>
    </source>
</evidence>
<dbReference type="PANTHER" id="PTHR10210">
    <property type="entry name" value="RIBOSE-PHOSPHATE DIPHOSPHOKINASE FAMILY MEMBER"/>
    <property type="match status" value="1"/>
</dbReference>
<accession>A0A6N4STI4</accession>
<organism evidence="5 6">
    <name type="scientific">Cytophaga hutchinsonii (strain ATCC 33406 / DSM 1761 / CIP 103989 / NBRC 15051 / NCIMB 9469 / D465)</name>
    <dbReference type="NCBI Taxonomy" id="269798"/>
    <lineage>
        <taxon>Bacteria</taxon>
        <taxon>Pseudomonadati</taxon>
        <taxon>Bacteroidota</taxon>
        <taxon>Cytophagia</taxon>
        <taxon>Cytophagales</taxon>
        <taxon>Cytophagaceae</taxon>
        <taxon>Cytophaga</taxon>
    </lineage>
</organism>
<dbReference type="GO" id="GO:0002189">
    <property type="term" value="C:ribose phosphate diphosphokinase complex"/>
    <property type="evidence" value="ECO:0007669"/>
    <property type="project" value="TreeGrafter"/>
</dbReference>
<dbReference type="GO" id="GO:0006164">
    <property type="term" value="P:purine nucleotide biosynthetic process"/>
    <property type="evidence" value="ECO:0007669"/>
    <property type="project" value="TreeGrafter"/>
</dbReference>
<dbReference type="InterPro" id="IPR029057">
    <property type="entry name" value="PRTase-like"/>
</dbReference>
<dbReference type="GO" id="GO:0006015">
    <property type="term" value="P:5-phosphoribose 1-diphosphate biosynthetic process"/>
    <property type="evidence" value="ECO:0007669"/>
    <property type="project" value="TreeGrafter"/>
</dbReference>
<dbReference type="SUPFAM" id="SSF53271">
    <property type="entry name" value="PRTase-like"/>
    <property type="match status" value="1"/>
</dbReference>
<keyword evidence="6" id="KW-1185">Reference proteome</keyword>
<dbReference type="Proteomes" id="UP000001822">
    <property type="component" value="Chromosome"/>
</dbReference>
<dbReference type="GO" id="GO:0004749">
    <property type="term" value="F:ribose phosphate diphosphokinase activity"/>
    <property type="evidence" value="ECO:0007669"/>
    <property type="project" value="UniProtKB-EC"/>
</dbReference>
<proteinExistence type="inferred from homology"/>
<evidence type="ECO:0000259" key="3">
    <source>
        <dbReference type="Pfam" id="PF00156"/>
    </source>
</evidence>
<gene>
    <name evidence="5" type="primary">prsA</name>
    <name evidence="5" type="ordered locus">CHU_2422</name>
</gene>
<feature type="domain" description="Phosphoribosyltransferase" evidence="3">
    <location>
        <begin position="148"/>
        <end position="247"/>
    </location>
</feature>
<dbReference type="SMART" id="SM01400">
    <property type="entry name" value="Pribosyltran_N"/>
    <property type="match status" value="1"/>
</dbReference>